<keyword evidence="2" id="KW-0964">Secreted</keyword>
<dbReference type="PRINTS" id="PR01215">
    <property type="entry name" value="A1MCGLOBULIN"/>
</dbReference>
<dbReference type="GO" id="GO:0005579">
    <property type="term" value="C:membrane attack complex"/>
    <property type="evidence" value="ECO:0007669"/>
    <property type="project" value="InterPro"/>
</dbReference>
<keyword evidence="9" id="KW-1185">Reference proteome</keyword>
<evidence type="ECO:0000256" key="3">
    <source>
        <dbReference type="ARBA" id="ARBA00022729"/>
    </source>
</evidence>
<evidence type="ECO:0000313" key="9">
    <source>
        <dbReference type="Proteomes" id="UP001295444"/>
    </source>
</evidence>
<name>A0AAD1T2Z1_PELCU</name>
<evidence type="ECO:0000256" key="2">
    <source>
        <dbReference type="ARBA" id="ARBA00022525"/>
    </source>
</evidence>
<dbReference type="GO" id="GO:0070062">
    <property type="term" value="C:extracellular exosome"/>
    <property type="evidence" value="ECO:0007669"/>
    <property type="project" value="TreeGrafter"/>
</dbReference>
<dbReference type="Pfam" id="PF00061">
    <property type="entry name" value="Lipocalin"/>
    <property type="match status" value="1"/>
</dbReference>
<feature type="chain" id="PRO_5041909801" evidence="6">
    <location>
        <begin position="21"/>
        <end position="204"/>
    </location>
</feature>
<dbReference type="Proteomes" id="UP001295444">
    <property type="component" value="Chromosome 09"/>
</dbReference>
<comment type="subcellular location">
    <subcellularLocation>
        <location evidence="1">Secreted</location>
    </subcellularLocation>
</comment>
<evidence type="ECO:0000259" key="7">
    <source>
        <dbReference type="Pfam" id="PF00061"/>
    </source>
</evidence>
<keyword evidence="3 6" id="KW-0732">Signal</keyword>
<gene>
    <name evidence="8" type="ORF">PECUL_23A024241</name>
</gene>
<dbReference type="Gene3D" id="2.40.128.20">
    <property type="match status" value="1"/>
</dbReference>
<comment type="similarity">
    <text evidence="5">Belongs to the calycin superfamily. Lipocalin family.</text>
</comment>
<proteinExistence type="inferred from homology"/>
<evidence type="ECO:0000256" key="4">
    <source>
        <dbReference type="ARBA" id="ARBA00023157"/>
    </source>
</evidence>
<dbReference type="GO" id="GO:0001848">
    <property type="term" value="F:complement binding"/>
    <property type="evidence" value="ECO:0007669"/>
    <property type="project" value="TreeGrafter"/>
</dbReference>
<dbReference type="PANTHER" id="PTHR47304:SF1">
    <property type="entry name" value="COMPLEMENT COMPONENT C8 GAMMA CHAIN"/>
    <property type="match status" value="1"/>
</dbReference>
<feature type="domain" description="Lipocalin/cytosolic fatty-acid binding" evidence="7">
    <location>
        <begin position="45"/>
        <end position="178"/>
    </location>
</feature>
<dbReference type="InterPro" id="IPR043245">
    <property type="entry name" value="C8G"/>
</dbReference>
<keyword evidence="4" id="KW-1015">Disulfide bond</keyword>
<reference evidence="8" key="1">
    <citation type="submission" date="2022-03" db="EMBL/GenBank/DDBJ databases">
        <authorList>
            <person name="Alioto T."/>
            <person name="Alioto T."/>
            <person name="Gomez Garrido J."/>
        </authorList>
    </citation>
    <scope>NUCLEOTIDE SEQUENCE</scope>
</reference>
<dbReference type="AlphaFoldDB" id="A0AAD1T2Z1"/>
<dbReference type="InterPro" id="IPR000566">
    <property type="entry name" value="Lipocln_cytosolic_FA-bd_dom"/>
</dbReference>
<organism evidence="8 9">
    <name type="scientific">Pelobates cultripes</name>
    <name type="common">Western spadefoot toad</name>
    <dbReference type="NCBI Taxonomy" id="61616"/>
    <lineage>
        <taxon>Eukaryota</taxon>
        <taxon>Metazoa</taxon>
        <taxon>Chordata</taxon>
        <taxon>Craniata</taxon>
        <taxon>Vertebrata</taxon>
        <taxon>Euteleostomi</taxon>
        <taxon>Amphibia</taxon>
        <taxon>Batrachia</taxon>
        <taxon>Anura</taxon>
        <taxon>Pelobatoidea</taxon>
        <taxon>Pelobatidae</taxon>
        <taxon>Pelobates</taxon>
    </lineage>
</organism>
<dbReference type="PROSITE" id="PS00213">
    <property type="entry name" value="LIPOCALIN"/>
    <property type="match status" value="1"/>
</dbReference>
<sequence>MLASTVFTFLLFLWPPQVLGQKKKVTEDPIDKIQVQANFNMDKFAGQWYLLSVASECNYLKANNHRVEATTIKAARSTKPRETENLLVHTLRKMDGICWEIKQQYRKNKINGRFILKVRGSIRQLDMVVAETDYENYAILYYQRQKKITIKLYGRGKTAKDDIYRKFDGHASNQGIDLLYIYPFPTYGFCEKADQFHILDETSS</sequence>
<evidence type="ECO:0000256" key="1">
    <source>
        <dbReference type="ARBA" id="ARBA00004613"/>
    </source>
</evidence>
<dbReference type="EMBL" id="OW240920">
    <property type="protein sequence ID" value="CAH2316899.1"/>
    <property type="molecule type" value="Genomic_DNA"/>
</dbReference>
<evidence type="ECO:0000256" key="6">
    <source>
        <dbReference type="SAM" id="SignalP"/>
    </source>
</evidence>
<evidence type="ECO:0000256" key="5">
    <source>
        <dbReference type="RuleBase" id="RU003695"/>
    </source>
</evidence>
<evidence type="ECO:0000313" key="8">
    <source>
        <dbReference type="EMBL" id="CAH2316899.1"/>
    </source>
</evidence>
<dbReference type="InterPro" id="IPR012674">
    <property type="entry name" value="Calycin"/>
</dbReference>
<dbReference type="GO" id="GO:0006956">
    <property type="term" value="P:complement activation"/>
    <property type="evidence" value="ECO:0007669"/>
    <property type="project" value="InterPro"/>
</dbReference>
<dbReference type="SUPFAM" id="SSF50814">
    <property type="entry name" value="Lipocalins"/>
    <property type="match status" value="1"/>
</dbReference>
<dbReference type="PRINTS" id="PR00179">
    <property type="entry name" value="LIPOCALIN"/>
</dbReference>
<feature type="signal peptide" evidence="6">
    <location>
        <begin position="1"/>
        <end position="20"/>
    </location>
</feature>
<dbReference type="PANTHER" id="PTHR47304">
    <property type="entry name" value="COMPLEMENT COMPONENT C8 GAMMA CHAIN"/>
    <property type="match status" value="1"/>
</dbReference>
<dbReference type="InterPro" id="IPR002968">
    <property type="entry name" value="A1-microglobln"/>
</dbReference>
<accession>A0AAD1T2Z1</accession>
<dbReference type="InterPro" id="IPR022272">
    <property type="entry name" value="Lipocalin_CS"/>
</dbReference>
<protein>
    <submittedName>
        <fullName evidence="8">Complement component C8 gamma chain</fullName>
    </submittedName>
</protein>
<dbReference type="GO" id="GO:0072562">
    <property type="term" value="C:blood microparticle"/>
    <property type="evidence" value="ECO:0007669"/>
    <property type="project" value="TreeGrafter"/>
</dbReference>